<dbReference type="InterPro" id="IPR001584">
    <property type="entry name" value="Integrase_cat-core"/>
</dbReference>
<organism evidence="3 4">
    <name type="scientific">Stylophora pistillata</name>
    <name type="common">Smooth cauliflower coral</name>
    <dbReference type="NCBI Taxonomy" id="50429"/>
    <lineage>
        <taxon>Eukaryota</taxon>
        <taxon>Metazoa</taxon>
        <taxon>Cnidaria</taxon>
        <taxon>Anthozoa</taxon>
        <taxon>Hexacorallia</taxon>
        <taxon>Scleractinia</taxon>
        <taxon>Astrocoeniina</taxon>
        <taxon>Pocilloporidae</taxon>
        <taxon>Stylophora</taxon>
    </lineage>
</organism>
<dbReference type="PROSITE" id="PS50994">
    <property type="entry name" value="INTEGRASE"/>
    <property type="match status" value="1"/>
</dbReference>
<feature type="compositionally biased region" description="Basic and acidic residues" evidence="1">
    <location>
        <begin position="34"/>
        <end position="47"/>
    </location>
</feature>
<dbReference type="PANTHER" id="PTHR46585">
    <property type="entry name" value="INTEGRASE CORE DOMAIN CONTAINING PROTEIN"/>
    <property type="match status" value="1"/>
</dbReference>
<dbReference type="Gene3D" id="3.30.420.10">
    <property type="entry name" value="Ribonuclease H-like superfamily/Ribonuclease H"/>
    <property type="match status" value="1"/>
</dbReference>
<dbReference type="GO" id="GO:0003676">
    <property type="term" value="F:nucleic acid binding"/>
    <property type="evidence" value="ECO:0007669"/>
    <property type="project" value="InterPro"/>
</dbReference>
<dbReference type="STRING" id="50429.A0A2B4SA04"/>
<protein>
    <submittedName>
        <fullName evidence="3">Uncharacterized transposon-derived protein F54H12.3</fullName>
    </submittedName>
</protein>
<evidence type="ECO:0000313" key="3">
    <source>
        <dbReference type="EMBL" id="PFX25939.1"/>
    </source>
</evidence>
<sequence length="1764" mass="200534">MSDTETRVEPEGVMHDNHHISTGLESEGVMQRLLCEEKIEEPPKVDETPQTDAPKKAPKRKPAAKRAAPYDGKGKCQGSKGKGKKPKLDVDHPNVTLGKDGEVVERTEVVAGGSSGSVGVGGTQYSYNNLEELLDSLDPAMTHFCPIHKDTLMEVLHSKKEHVKDKFLRCNVQGCPCFCKMDMHEEYYSNVTRQGHEWFTLERITQMKCACGYDPTLIMSNSKDNPDVTTDITFGLSIEQWSEVGIMCGPTILRTLAEQLEMSEDVLGKPKQRVLEELLGLKPVGGTVKQKRVPLLSSVPLTQVPTNFGTSNFGGLTSGQQYTKKAFEDIIARVEQEAAGQPEWLKKINRKKKKSTKAAKPKPKAKRKYTKKPKNLDLRTMLKQDPKDLRNMLKKGKLGRKRKRCTGVFLKGNPSVIAVLNKLPALRTKVRDLLPSTEDDKDSFYLTLPSNGYLSKLEFPDNSNNNWRIRLPQTIKLEGQWEVGLASISYPAESILKEYLDELEDTDVLMRTVRTINKSDGDWYKTQVIRYENIKDIEMVSVHDLLVALFEYEKLQFMRQLDADDKPTRTLSDGSHARYQWELIRDTDSLTVDTSVLYDGITASNANDYITVSLQENLMRRFGFVVDETLPDGSGSTFTVVKPGPNLSISFRDPAKGWNDDISKRKSDGYYYGIRKMTWSQFTGNDYLGLEFRTDLKWTFSNLRAQSYKRGTEERDLYVYSSMCEPKTVGSDTTDLFKHVNYRPTLKGGGFYEPGIIESYRGNGSFEEKKMSFHLTLPSNGYSRAEFPSNTNNSWKIRLPQPVTLEGQWEVGLASISYPSDSQLKEYLQGLGDYDLLMKTSRMVHKSGGGHVIFTQTVRYLEIKHKQSDILSVKDLLEAMFDEEYLLFLIQLTSKDKPTRTLSDGSYGNYQWEVIKGTDSLTVDTSVLYSGISKSDANSNVCVMMQETLMRKFGFLVDELVTFRDGTNDNLVLKPGPNLSISFRDPAKGWSGDRDVREKYHWFYGLRKITDTNVFPGGGIEFRTDLKWTFHNLKQQSHTRGDEPRSLYVYSSLCEPQIMGSDTTDLLRHVEYKPTLKGEPVKRKTGPEVTKAFTVILKRARKQGHTTPIRLQTDKGKEFYNSSFKALLKKEGIHHFSTQGDAKGSVIERWNRTFKTKLYRYFTASNSYKFLDVIQSILSQYNHTYHRSIGRAPVKVDDSNVKDVWYKLYDKHLPKADKKTKPPRPKFKIGDYVRLSKVARNFRKGYMQGWTEELFIVSRYVPSFQMIMYKVKELDGTPIQGAFYARDLQKVDVDLVGDSFRVEKVLKRTKDKIVPPTDYTTQGVRWVKISPTTASTTPMQFDIEKQADYIDLDRSFFEWDCRFKTTGDANIASNTSESNDGTMTAFANNMPHCMIKQFLAKCNGTLMTEQIDMYHHKAYIMTLLGYSSEDLDTILNATNGLFRGEIDVPVTYTARNVKGPAADGSGAHNDYKALSENHKAAIQAQKKDTRDLWSAGKRQILIMKPYDPLFYQGRWVVPNTSFQFQFWLNAATLWTNTVGNDAVRDPTADDVKVTFHMCLVKTNPGVFVGMAKKLETNLALYPLVRSEIRQYPLDNGATYKQILNPFSNRVPQRYIIAIVKQTAFNGDADEDMYAYSPSGVEHIKQIVNGEEYPYETLELNTDNGRKDKRGYYRFLEASGCLDRGSPNMIRFADWGYGKNATLFMFSNVPSGKHDRPVLLPKPTAHIDLYIKCAAQTSAKTIIIMAEYESVVKINSAKSITFMNV</sequence>
<feature type="region of interest" description="Disordered" evidence="1">
    <location>
        <begin position="1"/>
        <end position="97"/>
    </location>
</feature>
<name>A0A2B4SA04_STYPI</name>
<feature type="compositionally biased region" description="Basic and acidic residues" evidence="1">
    <location>
        <begin position="1"/>
        <end position="19"/>
    </location>
</feature>
<keyword evidence="4" id="KW-1185">Reference proteome</keyword>
<dbReference type="GO" id="GO:0015074">
    <property type="term" value="P:DNA integration"/>
    <property type="evidence" value="ECO:0007669"/>
    <property type="project" value="InterPro"/>
</dbReference>
<proteinExistence type="predicted"/>
<dbReference type="SUPFAM" id="SSF53098">
    <property type="entry name" value="Ribonuclease H-like"/>
    <property type="match status" value="1"/>
</dbReference>
<dbReference type="EMBL" id="LSMT01000138">
    <property type="protein sequence ID" value="PFX25939.1"/>
    <property type="molecule type" value="Genomic_DNA"/>
</dbReference>
<evidence type="ECO:0000256" key="1">
    <source>
        <dbReference type="SAM" id="MobiDB-lite"/>
    </source>
</evidence>
<comment type="caution">
    <text evidence="3">The sequence shown here is derived from an EMBL/GenBank/DDBJ whole genome shotgun (WGS) entry which is preliminary data.</text>
</comment>
<evidence type="ECO:0000313" key="4">
    <source>
        <dbReference type="Proteomes" id="UP000225706"/>
    </source>
</evidence>
<evidence type="ECO:0000259" key="2">
    <source>
        <dbReference type="PROSITE" id="PS50994"/>
    </source>
</evidence>
<gene>
    <name evidence="3" type="primary">F54H12.3</name>
    <name evidence="3" type="ORF">AWC38_SpisGene9400</name>
</gene>
<feature type="region of interest" description="Disordered" evidence="1">
    <location>
        <begin position="350"/>
        <end position="373"/>
    </location>
</feature>
<accession>A0A2B4SA04</accession>
<reference evidence="4" key="1">
    <citation type="journal article" date="2017" name="bioRxiv">
        <title>Comparative analysis of the genomes of Stylophora pistillata and Acropora digitifera provides evidence for extensive differences between species of corals.</title>
        <authorList>
            <person name="Voolstra C.R."/>
            <person name="Li Y."/>
            <person name="Liew Y.J."/>
            <person name="Baumgarten S."/>
            <person name="Zoccola D."/>
            <person name="Flot J.-F."/>
            <person name="Tambutte S."/>
            <person name="Allemand D."/>
            <person name="Aranda M."/>
        </authorList>
    </citation>
    <scope>NUCLEOTIDE SEQUENCE [LARGE SCALE GENOMIC DNA]</scope>
</reference>
<dbReference type="InterPro" id="IPR012337">
    <property type="entry name" value="RNaseH-like_sf"/>
</dbReference>
<dbReference type="PANTHER" id="PTHR46585:SF1">
    <property type="entry name" value="CHROMO DOMAIN-CONTAINING PROTEIN"/>
    <property type="match status" value="1"/>
</dbReference>
<dbReference type="OrthoDB" id="5984733at2759"/>
<feature type="domain" description="Integrase catalytic" evidence="2">
    <location>
        <begin position="1040"/>
        <end position="1201"/>
    </location>
</feature>
<dbReference type="InterPro" id="IPR036397">
    <property type="entry name" value="RNaseH_sf"/>
</dbReference>
<dbReference type="Proteomes" id="UP000225706">
    <property type="component" value="Unassembled WGS sequence"/>
</dbReference>